<dbReference type="GO" id="GO:0003677">
    <property type="term" value="F:DNA binding"/>
    <property type="evidence" value="ECO:0007669"/>
    <property type="project" value="UniProtKB-UniRule"/>
</dbReference>
<name>A0A9X2BIC4_9VIBR</name>
<keyword evidence="6" id="KW-1185">Reference proteome</keyword>
<dbReference type="CDD" id="cd00383">
    <property type="entry name" value="trans_reg_C"/>
    <property type="match status" value="1"/>
</dbReference>
<dbReference type="AlphaFoldDB" id="A0A9X2BIC4"/>
<dbReference type="SMART" id="SM00862">
    <property type="entry name" value="Trans_reg_C"/>
    <property type="match status" value="1"/>
</dbReference>
<dbReference type="SUPFAM" id="SSF46894">
    <property type="entry name" value="C-terminal effector domain of the bipartite response regulators"/>
    <property type="match status" value="1"/>
</dbReference>
<accession>A0A9X2BIC4</accession>
<feature type="domain" description="OmpR/PhoB-type" evidence="4">
    <location>
        <begin position="13"/>
        <end position="112"/>
    </location>
</feature>
<dbReference type="EMBL" id="JAJHVV010000006">
    <property type="protein sequence ID" value="MCK6263945.1"/>
    <property type="molecule type" value="Genomic_DNA"/>
</dbReference>
<reference evidence="5" key="1">
    <citation type="submission" date="2021-11" db="EMBL/GenBank/DDBJ databases">
        <title>Vibrio ZSDE26 sp. nov. and Vibrio ZSDZ34 sp. nov., isolated from coastal seawater in Qingdao.</title>
        <authorList>
            <person name="Zhang P."/>
        </authorList>
    </citation>
    <scope>NUCLEOTIDE SEQUENCE</scope>
    <source>
        <strain evidence="5">ZSDE26</strain>
    </source>
</reference>
<keyword evidence="3" id="KW-0472">Membrane</keyword>
<comment type="caution">
    <text evidence="5">The sequence shown here is derived from an EMBL/GenBank/DDBJ whole genome shotgun (WGS) entry which is preliminary data.</text>
</comment>
<gene>
    <name evidence="5" type="ORF">KP803_11755</name>
</gene>
<feature type="transmembrane region" description="Helical" evidence="3">
    <location>
        <begin position="138"/>
        <end position="159"/>
    </location>
</feature>
<dbReference type="Gene3D" id="1.10.10.10">
    <property type="entry name" value="Winged helix-like DNA-binding domain superfamily/Winged helix DNA-binding domain"/>
    <property type="match status" value="1"/>
</dbReference>
<dbReference type="GO" id="GO:0006355">
    <property type="term" value="P:regulation of DNA-templated transcription"/>
    <property type="evidence" value="ECO:0007669"/>
    <property type="project" value="InterPro"/>
</dbReference>
<dbReference type="InterPro" id="IPR036388">
    <property type="entry name" value="WH-like_DNA-bd_sf"/>
</dbReference>
<keyword evidence="3" id="KW-1133">Transmembrane helix</keyword>
<evidence type="ECO:0000313" key="5">
    <source>
        <dbReference type="EMBL" id="MCK6263945.1"/>
    </source>
</evidence>
<evidence type="ECO:0000259" key="4">
    <source>
        <dbReference type="PROSITE" id="PS51755"/>
    </source>
</evidence>
<dbReference type="Pfam" id="PF00486">
    <property type="entry name" value="Trans_reg_C"/>
    <property type="match status" value="1"/>
</dbReference>
<organism evidence="5 6">
    <name type="scientific">Vibrio amylolyticus</name>
    <dbReference type="NCBI Taxonomy" id="2847292"/>
    <lineage>
        <taxon>Bacteria</taxon>
        <taxon>Pseudomonadati</taxon>
        <taxon>Pseudomonadota</taxon>
        <taxon>Gammaproteobacteria</taxon>
        <taxon>Vibrionales</taxon>
        <taxon>Vibrionaceae</taxon>
        <taxon>Vibrio</taxon>
    </lineage>
</organism>
<evidence type="ECO:0000256" key="2">
    <source>
        <dbReference type="PROSITE-ProRule" id="PRU01091"/>
    </source>
</evidence>
<evidence type="ECO:0000313" key="6">
    <source>
        <dbReference type="Proteomes" id="UP001139559"/>
    </source>
</evidence>
<keyword evidence="1 2" id="KW-0238">DNA-binding</keyword>
<proteinExistence type="predicted"/>
<protein>
    <submittedName>
        <fullName evidence="5">Winged helix-turn-helix domain-containing protein</fullName>
    </submittedName>
</protein>
<dbReference type="GO" id="GO:0000160">
    <property type="term" value="P:phosphorelay signal transduction system"/>
    <property type="evidence" value="ECO:0007669"/>
    <property type="project" value="InterPro"/>
</dbReference>
<evidence type="ECO:0000256" key="1">
    <source>
        <dbReference type="ARBA" id="ARBA00023125"/>
    </source>
</evidence>
<keyword evidence="3" id="KW-0812">Transmembrane</keyword>
<dbReference type="InterPro" id="IPR016032">
    <property type="entry name" value="Sig_transdc_resp-reg_C-effctor"/>
</dbReference>
<feature type="DNA-binding region" description="OmpR/PhoB-type" evidence="2">
    <location>
        <begin position="13"/>
        <end position="112"/>
    </location>
</feature>
<dbReference type="InterPro" id="IPR001867">
    <property type="entry name" value="OmpR/PhoB-type_DNA-bd"/>
</dbReference>
<sequence length="215" mass="24236">MVMTDSQEDIDQQTQYRLGKCILVKDDSTSEIRLQNGKSFSLTQPESAILRCLYEHNGNIVSKHDLIIAGWGRPDIIGSNSLPVAMTNIRKILKLAEVEITNVPRIGYKLEIPPIELRVTPSMDDTPQKGVKKYQLSYAFSIVIFYAVLSMTVLCILFVSTSWVTTQCTVIDMVNVCYNSREKHQSIAIPSTLSAQPNDTFYLSGQNWIKVENNE</sequence>
<dbReference type="Proteomes" id="UP001139559">
    <property type="component" value="Unassembled WGS sequence"/>
</dbReference>
<dbReference type="PROSITE" id="PS51755">
    <property type="entry name" value="OMPR_PHOB"/>
    <property type="match status" value="1"/>
</dbReference>
<evidence type="ECO:0000256" key="3">
    <source>
        <dbReference type="SAM" id="Phobius"/>
    </source>
</evidence>
<dbReference type="RefSeq" id="WP_248009024.1">
    <property type="nucleotide sequence ID" value="NZ_JAJHVV010000006.1"/>
</dbReference>